<dbReference type="RefSeq" id="WP_062106454.1">
    <property type="nucleotide sequence ID" value="NZ_LHZR01000089.1"/>
</dbReference>
<comment type="caution">
    <text evidence="1">The sequence shown here is derived from an EMBL/GenBank/DDBJ whole genome shotgun (WGS) entry which is preliminary data.</text>
</comment>
<evidence type="ECO:0000313" key="2">
    <source>
        <dbReference type="Proteomes" id="UP000075636"/>
    </source>
</evidence>
<sequence>MFYSSPAPSTAPRSQARAFGMRLLSEAAVLDDSDHPEVLTSRTRAGFRRTAATLRRRSHDKILDSLDRPEGVA</sequence>
<dbReference type="PATRIC" id="fig|318683.6.peg.1707"/>
<accession>A0A149TLU2</accession>
<dbReference type="OrthoDB" id="7278712at2"/>
<protein>
    <submittedName>
        <fullName evidence="1">Uncharacterized protein</fullName>
    </submittedName>
</protein>
<evidence type="ECO:0000313" key="1">
    <source>
        <dbReference type="EMBL" id="KXV49868.1"/>
    </source>
</evidence>
<organism evidence="1 2">
    <name type="scientific">Gluconobacter albidus</name>
    <dbReference type="NCBI Taxonomy" id="318683"/>
    <lineage>
        <taxon>Bacteria</taxon>
        <taxon>Pseudomonadati</taxon>
        <taxon>Pseudomonadota</taxon>
        <taxon>Alphaproteobacteria</taxon>
        <taxon>Acetobacterales</taxon>
        <taxon>Acetobacteraceae</taxon>
        <taxon>Gluconobacter</taxon>
    </lineage>
</organism>
<gene>
    <name evidence="1" type="ORF">AD945_03225</name>
</gene>
<dbReference type="AlphaFoldDB" id="A0A149TLU2"/>
<proteinExistence type="predicted"/>
<dbReference type="EMBL" id="LHZR01000089">
    <property type="protein sequence ID" value="KXV49868.1"/>
    <property type="molecule type" value="Genomic_DNA"/>
</dbReference>
<name>A0A149TLU2_9PROT</name>
<reference evidence="1 2" key="1">
    <citation type="submission" date="2015-06" db="EMBL/GenBank/DDBJ databases">
        <title>Improved classification and identification of acetic acid bacteria using matrix-assisted laser desorption/ionization time-of-flight mass spectrometry; Gluconobacter nephelii and Gluconobacter uchimurae are later heterotypic synonyms of Gluconobacter japonicus and Gluconobacter oxydans, respectively.</title>
        <authorList>
            <person name="Li L."/>
            <person name="Cleenwerck I."/>
            <person name="De Vuyst L."/>
            <person name="Vandamme P."/>
        </authorList>
    </citation>
    <scope>NUCLEOTIDE SEQUENCE [LARGE SCALE GENOMIC DNA]</scope>
    <source>
        <strain evidence="1 2">LMG 1768</strain>
    </source>
</reference>
<dbReference type="Proteomes" id="UP000075636">
    <property type="component" value="Unassembled WGS sequence"/>
</dbReference>